<keyword evidence="1" id="KW-1133">Transmembrane helix</keyword>
<dbReference type="Proteomes" id="UP000242329">
    <property type="component" value="Unassembled WGS sequence"/>
</dbReference>
<dbReference type="EMBL" id="FQWY01000002">
    <property type="protein sequence ID" value="SHG40274.1"/>
    <property type="molecule type" value="Genomic_DNA"/>
</dbReference>
<feature type="transmembrane region" description="Helical" evidence="1">
    <location>
        <begin position="50"/>
        <end position="75"/>
    </location>
</feature>
<dbReference type="OrthoDB" id="1809569at2"/>
<evidence type="ECO:0000313" key="3">
    <source>
        <dbReference type="Proteomes" id="UP000242329"/>
    </source>
</evidence>
<proteinExistence type="predicted"/>
<sequence>MSYQLNQFDLLKGWLSLDVVSYILIYLAINLPFIWIFYKNHLNKKKLYMHIFTVFILFPIFIISFFSFSLAGTGWQLEGNTLYLKLPKSSFTIDDIHQSNFYLVDMTGEWKAVYRINGSGIPGLKTGIYKMKNGEKTILFQYRNYPTGLLIEQSDNLFVISHPSVENLHKCLQNKVKNKNV</sequence>
<dbReference type="AlphaFoldDB" id="A0A1M5JI55"/>
<feature type="transmembrane region" description="Helical" evidence="1">
    <location>
        <begin position="20"/>
        <end position="38"/>
    </location>
</feature>
<keyword evidence="1" id="KW-0472">Membrane</keyword>
<name>A0A1M5JI55_9FIRM</name>
<protein>
    <submittedName>
        <fullName evidence="2">Uncharacterized protein</fullName>
    </submittedName>
</protein>
<evidence type="ECO:0000313" key="2">
    <source>
        <dbReference type="EMBL" id="SHG40274.1"/>
    </source>
</evidence>
<dbReference type="RefSeq" id="WP_073088915.1">
    <property type="nucleotide sequence ID" value="NZ_FQWY01000002.1"/>
</dbReference>
<dbReference type="STRING" id="1123382.SAMN02745221_00135"/>
<keyword evidence="3" id="KW-1185">Reference proteome</keyword>
<gene>
    <name evidence="2" type="ORF">SAMN02745221_00135</name>
</gene>
<evidence type="ECO:0000256" key="1">
    <source>
        <dbReference type="SAM" id="Phobius"/>
    </source>
</evidence>
<organism evidence="2 3">
    <name type="scientific">Thermosyntropha lipolytica DSM 11003</name>
    <dbReference type="NCBI Taxonomy" id="1123382"/>
    <lineage>
        <taxon>Bacteria</taxon>
        <taxon>Bacillati</taxon>
        <taxon>Bacillota</taxon>
        <taxon>Clostridia</taxon>
        <taxon>Eubacteriales</taxon>
        <taxon>Syntrophomonadaceae</taxon>
        <taxon>Thermosyntropha</taxon>
    </lineage>
</organism>
<accession>A0A1M5JI55</accession>
<keyword evidence="1" id="KW-0812">Transmembrane</keyword>
<reference evidence="3" key="1">
    <citation type="submission" date="2016-11" db="EMBL/GenBank/DDBJ databases">
        <authorList>
            <person name="Varghese N."/>
            <person name="Submissions S."/>
        </authorList>
    </citation>
    <scope>NUCLEOTIDE SEQUENCE [LARGE SCALE GENOMIC DNA]</scope>
    <source>
        <strain evidence="3">DSM 11003</strain>
    </source>
</reference>